<dbReference type="EMBL" id="KV748863">
    <property type="protein sequence ID" value="OCL12551.1"/>
    <property type="molecule type" value="Genomic_DNA"/>
</dbReference>
<dbReference type="InterPro" id="IPR002347">
    <property type="entry name" value="SDR_fam"/>
</dbReference>
<dbReference type="Proteomes" id="UP000250140">
    <property type="component" value="Unassembled WGS sequence"/>
</dbReference>
<accession>A0A8E2F9I9</accession>
<comment type="similarity">
    <text evidence="1">Belongs to the short-chain dehydrogenases/reductases (SDR) family.</text>
</comment>
<dbReference type="Pfam" id="PF00106">
    <property type="entry name" value="adh_short"/>
    <property type="match status" value="1"/>
</dbReference>
<dbReference type="InterPro" id="IPR051468">
    <property type="entry name" value="Fungal_SecMetab_SDRs"/>
</dbReference>
<dbReference type="PANTHER" id="PTHR43544:SF32">
    <property type="entry name" value="CHAIN DEHYDROGENASE, PUTATIVE (AFU_ORTHOLOGUE AFUA_5G01530)-RELATED"/>
    <property type="match status" value="1"/>
</dbReference>
<evidence type="ECO:0000256" key="1">
    <source>
        <dbReference type="ARBA" id="ARBA00006484"/>
    </source>
</evidence>
<dbReference type="PRINTS" id="PR00081">
    <property type="entry name" value="GDHRDH"/>
</dbReference>
<dbReference type="InterPro" id="IPR036291">
    <property type="entry name" value="NAD(P)-bd_dom_sf"/>
</dbReference>
<proteinExistence type="inferred from homology"/>
<gene>
    <name evidence="2" type="ORF">AOQ84DRAFT_429834</name>
</gene>
<dbReference type="GO" id="GO:0005737">
    <property type="term" value="C:cytoplasm"/>
    <property type="evidence" value="ECO:0007669"/>
    <property type="project" value="TreeGrafter"/>
</dbReference>
<dbReference type="OrthoDB" id="7289984at2759"/>
<dbReference type="GO" id="GO:0016491">
    <property type="term" value="F:oxidoreductase activity"/>
    <property type="evidence" value="ECO:0007669"/>
    <property type="project" value="TreeGrafter"/>
</dbReference>
<dbReference type="PANTHER" id="PTHR43544">
    <property type="entry name" value="SHORT-CHAIN DEHYDROGENASE/REDUCTASE"/>
    <property type="match status" value="1"/>
</dbReference>
<organism evidence="2 3">
    <name type="scientific">Glonium stellatum</name>
    <dbReference type="NCBI Taxonomy" id="574774"/>
    <lineage>
        <taxon>Eukaryota</taxon>
        <taxon>Fungi</taxon>
        <taxon>Dikarya</taxon>
        <taxon>Ascomycota</taxon>
        <taxon>Pezizomycotina</taxon>
        <taxon>Dothideomycetes</taxon>
        <taxon>Pleosporomycetidae</taxon>
        <taxon>Gloniales</taxon>
        <taxon>Gloniaceae</taxon>
        <taxon>Glonium</taxon>
    </lineage>
</organism>
<evidence type="ECO:0000313" key="2">
    <source>
        <dbReference type="EMBL" id="OCL12551.1"/>
    </source>
</evidence>
<reference evidence="2 3" key="1">
    <citation type="journal article" date="2016" name="Nat. Commun.">
        <title>Ectomycorrhizal ecology is imprinted in the genome of the dominant symbiotic fungus Cenococcum geophilum.</title>
        <authorList>
            <consortium name="DOE Joint Genome Institute"/>
            <person name="Peter M."/>
            <person name="Kohler A."/>
            <person name="Ohm R.A."/>
            <person name="Kuo A."/>
            <person name="Krutzmann J."/>
            <person name="Morin E."/>
            <person name="Arend M."/>
            <person name="Barry K.W."/>
            <person name="Binder M."/>
            <person name="Choi C."/>
            <person name="Clum A."/>
            <person name="Copeland A."/>
            <person name="Grisel N."/>
            <person name="Haridas S."/>
            <person name="Kipfer T."/>
            <person name="LaButti K."/>
            <person name="Lindquist E."/>
            <person name="Lipzen A."/>
            <person name="Maire R."/>
            <person name="Meier B."/>
            <person name="Mihaltcheva S."/>
            <person name="Molinier V."/>
            <person name="Murat C."/>
            <person name="Poggeler S."/>
            <person name="Quandt C.A."/>
            <person name="Sperisen C."/>
            <person name="Tritt A."/>
            <person name="Tisserant E."/>
            <person name="Crous P.W."/>
            <person name="Henrissat B."/>
            <person name="Nehls U."/>
            <person name="Egli S."/>
            <person name="Spatafora J.W."/>
            <person name="Grigoriev I.V."/>
            <person name="Martin F.M."/>
        </authorList>
    </citation>
    <scope>NUCLEOTIDE SEQUENCE [LARGE SCALE GENOMIC DNA]</scope>
    <source>
        <strain evidence="2 3">CBS 207.34</strain>
    </source>
</reference>
<dbReference type="Gene3D" id="3.40.50.720">
    <property type="entry name" value="NAD(P)-binding Rossmann-like Domain"/>
    <property type="match status" value="1"/>
</dbReference>
<dbReference type="AlphaFoldDB" id="A0A8E2F9I9"/>
<evidence type="ECO:0000313" key="3">
    <source>
        <dbReference type="Proteomes" id="UP000250140"/>
    </source>
</evidence>
<sequence>MTMAAPKITVLVTGGNNGIGLAACQLFAAQSNYHCIMTSRSLEKGQKALSSIQASNSTATISLVQLDITSDASIAAAVKEIEAQHGRLDALINNAGVCPMEFSRSILHDCLETNAVSPAMVTQAFLPLLLKSNSPRVVYVTSALGSIMKRANSEDETYNENYRAYRTSKAALNMLVACDAWEYRGQIKVFAYCPGYVITDLAGQRDMKEKMGIAKSPDGSARGLLLIAEGKRDDESGKFLGQKKVHYFWLTQ</sequence>
<dbReference type="GO" id="GO:0019748">
    <property type="term" value="P:secondary metabolic process"/>
    <property type="evidence" value="ECO:0007669"/>
    <property type="project" value="TreeGrafter"/>
</dbReference>
<name>A0A8E2F9I9_9PEZI</name>
<protein>
    <submittedName>
        <fullName evidence="2">Short chain dehydrogenase</fullName>
    </submittedName>
</protein>
<dbReference type="PROSITE" id="PS51257">
    <property type="entry name" value="PROKAR_LIPOPROTEIN"/>
    <property type="match status" value="1"/>
</dbReference>
<keyword evidence="3" id="KW-1185">Reference proteome</keyword>
<dbReference type="SUPFAM" id="SSF51735">
    <property type="entry name" value="NAD(P)-binding Rossmann-fold domains"/>
    <property type="match status" value="1"/>
</dbReference>